<dbReference type="RefSeq" id="WP_093009972.1">
    <property type="nucleotide sequence ID" value="NZ_FOXV01000003.1"/>
</dbReference>
<dbReference type="STRING" id="93684.SAMN05421853_103267"/>
<dbReference type="NCBIfam" id="TIGR03292">
    <property type="entry name" value="PhnH_redo"/>
    <property type="match status" value="1"/>
</dbReference>
<dbReference type="Proteomes" id="UP000243106">
    <property type="component" value="Unassembled WGS sequence"/>
</dbReference>
<dbReference type="PIRSF" id="PIRSF020680">
    <property type="entry name" value="PhnH"/>
    <property type="match status" value="1"/>
</dbReference>
<dbReference type="GO" id="GO:0019634">
    <property type="term" value="P:organic phosphonate metabolic process"/>
    <property type="evidence" value="ECO:0007669"/>
    <property type="project" value="InterPro"/>
</dbReference>
<accession>A0A1I5XAS8</accession>
<keyword evidence="2" id="KW-1185">Reference proteome</keyword>
<protein>
    <submittedName>
        <fullName evidence="1">Alpha-D-ribose 1-methylphosphonate 5-triphosphate synthase subunit PhnH</fullName>
    </submittedName>
</protein>
<dbReference type="Pfam" id="PF05845">
    <property type="entry name" value="PhnH"/>
    <property type="match status" value="1"/>
</dbReference>
<dbReference type="SUPFAM" id="SSF159709">
    <property type="entry name" value="PhnH-like"/>
    <property type="match status" value="1"/>
</dbReference>
<sequence>MRADALEGGFADPAPDAAHAFRAIMEAMARPGKIHDLVGAAPPAPLSVAAGAALLTLADGTTPVHLAGEADCEPVRRWLAFHTGAPVTGAETCAFAVGTWPALLPLSSYPVGTPEYPDRSATLIVEVDRLAAEGATLCGPGIRETAELSLPETRAFAENHARAPLGLDFIFTCGAQVAALPRSTEVG</sequence>
<dbReference type="InterPro" id="IPR038058">
    <property type="entry name" value="PhnH-like_sp"/>
</dbReference>
<evidence type="ECO:0000313" key="2">
    <source>
        <dbReference type="Proteomes" id="UP000243106"/>
    </source>
</evidence>
<gene>
    <name evidence="1" type="ORF">SAMN05421853_103267</name>
</gene>
<organism evidence="1 2">
    <name type="scientific">Roseivivax halotolerans</name>
    <dbReference type="NCBI Taxonomy" id="93684"/>
    <lineage>
        <taxon>Bacteria</taxon>
        <taxon>Pseudomonadati</taxon>
        <taxon>Pseudomonadota</taxon>
        <taxon>Alphaproteobacteria</taxon>
        <taxon>Rhodobacterales</taxon>
        <taxon>Roseobacteraceae</taxon>
        <taxon>Roseivivax</taxon>
    </lineage>
</organism>
<dbReference type="InterPro" id="IPR008772">
    <property type="entry name" value="Phosphonate_metab_PhnH"/>
</dbReference>
<dbReference type="EMBL" id="FOXV01000003">
    <property type="protein sequence ID" value="SFQ29065.1"/>
    <property type="molecule type" value="Genomic_DNA"/>
</dbReference>
<dbReference type="Gene3D" id="3.40.50.11310">
    <property type="entry name" value="Bacterial phosphonate metabolism protein PhnH"/>
    <property type="match status" value="1"/>
</dbReference>
<dbReference type="AlphaFoldDB" id="A0A1I5XAS8"/>
<reference evidence="2" key="1">
    <citation type="submission" date="2016-10" db="EMBL/GenBank/DDBJ databases">
        <authorList>
            <person name="Varghese N."/>
            <person name="Submissions S."/>
        </authorList>
    </citation>
    <scope>NUCLEOTIDE SEQUENCE [LARGE SCALE GENOMIC DNA]</scope>
    <source>
        <strain evidence="2">JCM 10271</strain>
    </source>
</reference>
<name>A0A1I5XAS8_9RHOB</name>
<proteinExistence type="predicted"/>
<evidence type="ECO:0000313" key="1">
    <source>
        <dbReference type="EMBL" id="SFQ29065.1"/>
    </source>
</evidence>